<protein>
    <submittedName>
        <fullName evidence="1">Uncharacterized protein</fullName>
    </submittedName>
</protein>
<organism evidence="1">
    <name type="scientific">Arundo donax</name>
    <name type="common">Giant reed</name>
    <name type="synonym">Donax arundinaceus</name>
    <dbReference type="NCBI Taxonomy" id="35708"/>
    <lineage>
        <taxon>Eukaryota</taxon>
        <taxon>Viridiplantae</taxon>
        <taxon>Streptophyta</taxon>
        <taxon>Embryophyta</taxon>
        <taxon>Tracheophyta</taxon>
        <taxon>Spermatophyta</taxon>
        <taxon>Magnoliopsida</taxon>
        <taxon>Liliopsida</taxon>
        <taxon>Poales</taxon>
        <taxon>Poaceae</taxon>
        <taxon>PACMAD clade</taxon>
        <taxon>Arundinoideae</taxon>
        <taxon>Arundineae</taxon>
        <taxon>Arundo</taxon>
    </lineage>
</organism>
<accession>A0A0A9EL63</accession>
<sequence>MLSQFYLCFYVEPFTISIQYFVCTELVMLCLHLSSIFL</sequence>
<dbReference type="EMBL" id="GBRH01199320">
    <property type="protein sequence ID" value="JAD98575.1"/>
    <property type="molecule type" value="Transcribed_RNA"/>
</dbReference>
<reference evidence="1" key="1">
    <citation type="submission" date="2014-09" db="EMBL/GenBank/DDBJ databases">
        <authorList>
            <person name="Magalhaes I.L.F."/>
            <person name="Oliveira U."/>
            <person name="Santos F.R."/>
            <person name="Vidigal T.H.D.A."/>
            <person name="Brescovit A.D."/>
            <person name="Santos A.J."/>
        </authorList>
    </citation>
    <scope>NUCLEOTIDE SEQUENCE</scope>
    <source>
        <tissue evidence="1">Shoot tissue taken approximately 20 cm above the soil surface</tissue>
    </source>
</reference>
<evidence type="ECO:0000313" key="1">
    <source>
        <dbReference type="EMBL" id="JAD98575.1"/>
    </source>
</evidence>
<name>A0A0A9EL63_ARUDO</name>
<reference evidence="1" key="2">
    <citation type="journal article" date="2015" name="Data Brief">
        <title>Shoot transcriptome of the giant reed, Arundo donax.</title>
        <authorList>
            <person name="Barrero R.A."/>
            <person name="Guerrero F.D."/>
            <person name="Moolhuijzen P."/>
            <person name="Goolsby J.A."/>
            <person name="Tidwell J."/>
            <person name="Bellgard S.E."/>
            <person name="Bellgard M.I."/>
        </authorList>
    </citation>
    <scope>NUCLEOTIDE SEQUENCE</scope>
    <source>
        <tissue evidence="1">Shoot tissue taken approximately 20 cm above the soil surface</tissue>
    </source>
</reference>
<proteinExistence type="predicted"/>
<dbReference type="AlphaFoldDB" id="A0A0A9EL63"/>